<dbReference type="CDD" id="cd00082">
    <property type="entry name" value="HisKA"/>
    <property type="match status" value="1"/>
</dbReference>
<feature type="domain" description="PAS" evidence="8">
    <location>
        <begin position="60"/>
        <end position="113"/>
    </location>
</feature>
<dbReference type="SMART" id="SM00387">
    <property type="entry name" value="HATPase_c"/>
    <property type="match status" value="1"/>
</dbReference>
<dbReference type="SMART" id="SM00388">
    <property type="entry name" value="HisKA"/>
    <property type="match status" value="1"/>
</dbReference>
<dbReference type="InterPro" id="IPR004358">
    <property type="entry name" value="Sig_transdc_His_kin-like_C"/>
</dbReference>
<dbReference type="SMART" id="SM00091">
    <property type="entry name" value="PAS"/>
    <property type="match status" value="1"/>
</dbReference>
<evidence type="ECO:0000313" key="9">
    <source>
        <dbReference type="EMBL" id="MBH0112397.1"/>
    </source>
</evidence>
<keyword evidence="4" id="KW-0808">Transferase</keyword>
<keyword evidence="6" id="KW-0472">Membrane</keyword>
<dbReference type="GO" id="GO:0030295">
    <property type="term" value="F:protein kinase activator activity"/>
    <property type="evidence" value="ECO:0007669"/>
    <property type="project" value="TreeGrafter"/>
</dbReference>
<dbReference type="Proteomes" id="UP000617634">
    <property type="component" value="Unassembled WGS sequence"/>
</dbReference>
<dbReference type="PROSITE" id="PS50112">
    <property type="entry name" value="PAS"/>
    <property type="match status" value="1"/>
</dbReference>
<dbReference type="InterPro" id="IPR013767">
    <property type="entry name" value="PAS_fold"/>
</dbReference>
<dbReference type="InterPro" id="IPR005467">
    <property type="entry name" value="His_kinase_dom"/>
</dbReference>
<feature type="domain" description="Histidine kinase" evidence="7">
    <location>
        <begin position="198"/>
        <end position="409"/>
    </location>
</feature>
<dbReference type="GO" id="GO:0000156">
    <property type="term" value="F:phosphorelay response regulator activity"/>
    <property type="evidence" value="ECO:0007669"/>
    <property type="project" value="TreeGrafter"/>
</dbReference>
<dbReference type="SUPFAM" id="SSF47384">
    <property type="entry name" value="Homodimeric domain of signal transducing histidine kinase"/>
    <property type="match status" value="1"/>
</dbReference>
<dbReference type="EC" id="2.7.13.3" evidence="2"/>
<dbReference type="InterPro" id="IPR050351">
    <property type="entry name" value="BphY/WalK/GraS-like"/>
</dbReference>
<name>A0A931HAT1_9SPHN</name>
<dbReference type="CDD" id="cd00075">
    <property type="entry name" value="HATPase"/>
    <property type="match status" value="1"/>
</dbReference>
<dbReference type="PANTHER" id="PTHR42878:SF15">
    <property type="entry name" value="BACTERIOPHYTOCHROME"/>
    <property type="match status" value="1"/>
</dbReference>
<reference evidence="9" key="1">
    <citation type="submission" date="2020-11" db="EMBL/GenBank/DDBJ databases">
        <title>Novosphingobium aureum sp. nov., a marine bacterium isolated from sediment of a salt flat.</title>
        <authorList>
            <person name="Yoo Y."/>
            <person name="Kim J.-J."/>
        </authorList>
    </citation>
    <scope>NUCLEOTIDE SEQUENCE</scope>
    <source>
        <strain evidence="9">YJ-S2-02</strain>
    </source>
</reference>
<dbReference type="InterPro" id="IPR000014">
    <property type="entry name" value="PAS"/>
</dbReference>
<dbReference type="GO" id="GO:0016020">
    <property type="term" value="C:membrane"/>
    <property type="evidence" value="ECO:0007669"/>
    <property type="project" value="UniProtKB-SubCell"/>
</dbReference>
<dbReference type="InterPro" id="IPR003661">
    <property type="entry name" value="HisK_dim/P_dom"/>
</dbReference>
<evidence type="ECO:0000259" key="8">
    <source>
        <dbReference type="PROSITE" id="PS50112"/>
    </source>
</evidence>
<comment type="catalytic activity">
    <reaction evidence="1">
        <text>ATP + protein L-histidine = ADP + protein N-phospho-L-histidine.</text>
        <dbReference type="EC" id="2.7.13.3"/>
    </reaction>
</comment>
<dbReference type="Pfam" id="PF02518">
    <property type="entry name" value="HATPase_c"/>
    <property type="match status" value="1"/>
</dbReference>
<evidence type="ECO:0000259" key="7">
    <source>
        <dbReference type="PROSITE" id="PS50109"/>
    </source>
</evidence>
<evidence type="ECO:0000256" key="3">
    <source>
        <dbReference type="ARBA" id="ARBA00022553"/>
    </source>
</evidence>
<keyword evidence="10" id="KW-1185">Reference proteome</keyword>
<dbReference type="Pfam" id="PF00512">
    <property type="entry name" value="HisKA"/>
    <property type="match status" value="1"/>
</dbReference>
<accession>A0A931HAT1</accession>
<evidence type="ECO:0000256" key="6">
    <source>
        <dbReference type="ARBA" id="ARBA00023136"/>
    </source>
</evidence>
<sequence length="416" mass="46904">MIDIHFRTPIEARIGWSRRFDLLASEGNAHEVELTLAPLTQDNSEHAMLYIRSLKRVVTAERRFAKIFETLPIGILIVDGQQRIVRVNKTLACEFGYMREELIGRKLDILLPKRYRDSHTSEVANYTREPSSRMMGSGRDLTGLHRSGQEFPIEIALTRHENASQPLYMAIVSNISYRKRAEVATQQTNAQLEEFTYVASHDLRSPLRGIADLVGWIREDIDETTLSSEVLHNFERIAVRIQRAEQMIDDLLKYARVGVRDPHMEIIEPRTLIEDALALCTIPDSFHVEVNVEAGALRAPPAPLATSLRNLVSNAIKHHGDTKGVISIRVVEDGRFTVFTVEDDGQGIPEGTEERIFKLFHRGSTKADGDGVGLAFTRRMINAHGGMINVTSPGTLGGARFDIYWPRILLKEFDDA</sequence>
<evidence type="ECO:0000256" key="4">
    <source>
        <dbReference type="ARBA" id="ARBA00022679"/>
    </source>
</evidence>
<dbReference type="AlphaFoldDB" id="A0A931HAT1"/>
<dbReference type="PRINTS" id="PR00344">
    <property type="entry name" value="BCTRLSENSOR"/>
</dbReference>
<dbReference type="Gene3D" id="3.30.565.10">
    <property type="entry name" value="Histidine kinase-like ATPase, C-terminal domain"/>
    <property type="match status" value="1"/>
</dbReference>
<gene>
    <name evidence="9" type="ORF">I5E68_05435</name>
</gene>
<keyword evidence="3" id="KW-0597">Phosphoprotein</keyword>
<dbReference type="Pfam" id="PF00989">
    <property type="entry name" value="PAS"/>
    <property type="match status" value="1"/>
</dbReference>
<dbReference type="PROSITE" id="PS50109">
    <property type="entry name" value="HIS_KIN"/>
    <property type="match status" value="1"/>
</dbReference>
<dbReference type="GO" id="GO:0000155">
    <property type="term" value="F:phosphorelay sensor kinase activity"/>
    <property type="evidence" value="ECO:0007669"/>
    <property type="project" value="InterPro"/>
</dbReference>
<organism evidence="9 10">
    <name type="scientific">Novosphingobium aureum</name>
    <dbReference type="NCBI Taxonomy" id="2792964"/>
    <lineage>
        <taxon>Bacteria</taxon>
        <taxon>Pseudomonadati</taxon>
        <taxon>Pseudomonadota</taxon>
        <taxon>Alphaproteobacteria</taxon>
        <taxon>Sphingomonadales</taxon>
        <taxon>Sphingomonadaceae</taxon>
        <taxon>Novosphingobium</taxon>
    </lineage>
</organism>
<dbReference type="NCBIfam" id="TIGR00229">
    <property type="entry name" value="sensory_box"/>
    <property type="match status" value="1"/>
</dbReference>
<protein>
    <recommendedName>
        <fullName evidence="2">histidine kinase</fullName>
        <ecNumber evidence="2">2.7.13.3</ecNumber>
    </recommendedName>
</protein>
<dbReference type="InterPro" id="IPR036097">
    <property type="entry name" value="HisK_dim/P_sf"/>
</dbReference>
<dbReference type="EMBL" id="JADZGI010000001">
    <property type="protein sequence ID" value="MBH0112397.1"/>
    <property type="molecule type" value="Genomic_DNA"/>
</dbReference>
<evidence type="ECO:0000256" key="2">
    <source>
        <dbReference type="ARBA" id="ARBA00012438"/>
    </source>
</evidence>
<dbReference type="Gene3D" id="3.30.450.20">
    <property type="entry name" value="PAS domain"/>
    <property type="match status" value="1"/>
</dbReference>
<dbReference type="InterPro" id="IPR035965">
    <property type="entry name" value="PAS-like_dom_sf"/>
</dbReference>
<dbReference type="SUPFAM" id="SSF55874">
    <property type="entry name" value="ATPase domain of HSP90 chaperone/DNA topoisomerase II/histidine kinase"/>
    <property type="match status" value="1"/>
</dbReference>
<comment type="caution">
    <text evidence="9">The sequence shown here is derived from an EMBL/GenBank/DDBJ whole genome shotgun (WGS) entry which is preliminary data.</text>
</comment>
<evidence type="ECO:0000313" key="10">
    <source>
        <dbReference type="Proteomes" id="UP000617634"/>
    </source>
</evidence>
<proteinExistence type="predicted"/>
<dbReference type="GO" id="GO:0007234">
    <property type="term" value="P:osmosensory signaling via phosphorelay pathway"/>
    <property type="evidence" value="ECO:0007669"/>
    <property type="project" value="TreeGrafter"/>
</dbReference>
<dbReference type="Gene3D" id="1.10.287.130">
    <property type="match status" value="1"/>
</dbReference>
<dbReference type="InterPro" id="IPR036890">
    <property type="entry name" value="HATPase_C_sf"/>
</dbReference>
<keyword evidence="5" id="KW-0418">Kinase</keyword>
<dbReference type="PANTHER" id="PTHR42878">
    <property type="entry name" value="TWO-COMPONENT HISTIDINE KINASE"/>
    <property type="match status" value="1"/>
</dbReference>
<dbReference type="InterPro" id="IPR003594">
    <property type="entry name" value="HATPase_dom"/>
</dbReference>
<dbReference type="CDD" id="cd00130">
    <property type="entry name" value="PAS"/>
    <property type="match status" value="1"/>
</dbReference>
<evidence type="ECO:0000256" key="1">
    <source>
        <dbReference type="ARBA" id="ARBA00000085"/>
    </source>
</evidence>
<dbReference type="SUPFAM" id="SSF55785">
    <property type="entry name" value="PYP-like sensor domain (PAS domain)"/>
    <property type="match status" value="1"/>
</dbReference>
<dbReference type="GO" id="GO:0006355">
    <property type="term" value="P:regulation of DNA-templated transcription"/>
    <property type="evidence" value="ECO:0007669"/>
    <property type="project" value="InterPro"/>
</dbReference>
<evidence type="ECO:0000256" key="5">
    <source>
        <dbReference type="ARBA" id="ARBA00022777"/>
    </source>
</evidence>